<dbReference type="OrthoDB" id="2134424at2"/>
<keyword evidence="1" id="KW-1133">Transmembrane helix</keyword>
<dbReference type="Proteomes" id="UP000273977">
    <property type="component" value="Unassembled WGS sequence"/>
</dbReference>
<gene>
    <name evidence="2" type="ORF">EF384_01525</name>
</gene>
<organism evidence="2 3">
    <name type="scientific">Aerococcus agrisoli</name>
    <dbReference type="NCBI Taxonomy" id="2487350"/>
    <lineage>
        <taxon>Bacteria</taxon>
        <taxon>Bacillati</taxon>
        <taxon>Bacillota</taxon>
        <taxon>Bacilli</taxon>
        <taxon>Lactobacillales</taxon>
        <taxon>Aerococcaceae</taxon>
        <taxon>Aerococcus</taxon>
    </lineage>
</organism>
<dbReference type="EMBL" id="RKMG01000003">
    <property type="protein sequence ID" value="RPA63627.1"/>
    <property type="molecule type" value="Genomic_DNA"/>
</dbReference>
<protein>
    <submittedName>
        <fullName evidence="2">DUF1189 domain-containing protein</fullName>
    </submittedName>
</protein>
<evidence type="ECO:0000313" key="2">
    <source>
        <dbReference type="EMBL" id="RPA63627.1"/>
    </source>
</evidence>
<dbReference type="InterPro" id="IPR009574">
    <property type="entry name" value="DUF1189"/>
</dbReference>
<dbReference type="AlphaFoldDB" id="A0A3N4GQ69"/>
<keyword evidence="1" id="KW-0812">Transmembrane</keyword>
<evidence type="ECO:0000256" key="1">
    <source>
        <dbReference type="SAM" id="Phobius"/>
    </source>
</evidence>
<feature type="transmembrane region" description="Helical" evidence="1">
    <location>
        <begin position="167"/>
        <end position="194"/>
    </location>
</feature>
<reference evidence="2 3" key="1">
    <citation type="submission" date="2018-11" db="EMBL/GenBank/DDBJ databases">
        <title>Aerococcus sp. SJQ22, whole genome shotgun sequence.</title>
        <authorList>
            <person name="Sun L."/>
            <person name="Gao X."/>
            <person name="Chen W."/>
            <person name="Huang K."/>
        </authorList>
    </citation>
    <scope>NUCLEOTIDE SEQUENCE [LARGE SCALE GENOMIC DNA]</scope>
    <source>
        <strain evidence="2 3">SJQ22</strain>
    </source>
</reference>
<evidence type="ECO:0000313" key="3">
    <source>
        <dbReference type="Proteomes" id="UP000273977"/>
    </source>
</evidence>
<dbReference type="Pfam" id="PF06691">
    <property type="entry name" value="DUF1189"/>
    <property type="match status" value="1"/>
</dbReference>
<dbReference type="RefSeq" id="WP_123779227.1">
    <property type="nucleotide sequence ID" value="NZ_RKMG01000003.1"/>
</dbReference>
<comment type="caution">
    <text evidence="2">The sequence shown here is derived from an EMBL/GenBank/DDBJ whole genome shotgun (WGS) entry which is preliminary data.</text>
</comment>
<keyword evidence="3" id="KW-1185">Reference proteome</keyword>
<keyword evidence="1" id="KW-0472">Membrane</keyword>
<sequence length="261" mass="29073">MKETKLLVILYDAIVNYPKTIRVIAYSYKRMFAYTLVLVVLASIPNFLDTLKVFELMATNGQSIANQIPAYEVTDGKMTASGTDGFIYKTDLMTYAYDPDNSITTDEVTTGNGTLITLENNTDNVTLTIMGQAMVFTYDQLASSGTSEGLKTVVTAMSTLNLAYYPLVFIMVAIGNLFNILLAAVMIALVIGLLPDAIRLRLKFKMRLHLAIVSITMPLLVITICNLFGLYAIYQLELMYLFALVRIWLLIKKVTVIKIPK</sequence>
<feature type="transmembrane region" description="Helical" evidence="1">
    <location>
        <begin position="206"/>
        <end position="224"/>
    </location>
</feature>
<feature type="transmembrane region" description="Helical" evidence="1">
    <location>
        <begin position="31"/>
        <end position="48"/>
    </location>
</feature>
<name>A0A3N4GQ69_9LACT</name>
<proteinExistence type="predicted"/>
<accession>A0A3N4GQ69</accession>